<feature type="coiled-coil region" evidence="1">
    <location>
        <begin position="21"/>
        <end position="81"/>
    </location>
</feature>
<evidence type="ECO:0000256" key="1">
    <source>
        <dbReference type="SAM" id="Coils"/>
    </source>
</evidence>
<gene>
    <name evidence="2" type="ORF">DRE_01450</name>
</gene>
<accession>W7HUQ9</accession>
<keyword evidence="1" id="KW-0175">Coiled coil</keyword>
<evidence type="ECO:0000313" key="3">
    <source>
        <dbReference type="Proteomes" id="UP000024837"/>
    </source>
</evidence>
<evidence type="ECO:0000313" key="2">
    <source>
        <dbReference type="EMBL" id="EWC43563.1"/>
    </source>
</evidence>
<reference evidence="2 3" key="1">
    <citation type="submission" date="2013-05" db="EMBL/GenBank/DDBJ databases">
        <title>Drechslerella stenobrocha genome reveals carnivorous origination and mechanical trapping mechanism of predatory fungi.</title>
        <authorList>
            <person name="Liu X."/>
            <person name="Zhang W."/>
            <person name="Liu K."/>
        </authorList>
    </citation>
    <scope>NUCLEOTIDE SEQUENCE [LARGE SCALE GENOMIC DNA]</scope>
    <source>
        <strain evidence="2 3">248</strain>
    </source>
</reference>
<sequence length="167" mass="19527">MLTEQLDDFRQILKQDIVPQIEMLNAAIEKNKEVIKHLEELLPVLDEYPGVYSVSNIQRLLTEAEDRSESLAKGLKKVESDHWCARLLLSLICGRKVTVWKSLYSEDKDLKKFGMRLWKLREDVWDLDYDRPSEGNIVWKEVAESNPWVDDVIRDVCGERTPDPEDL</sequence>
<dbReference type="AlphaFoldDB" id="W7HUQ9"/>
<dbReference type="EMBL" id="KI966457">
    <property type="protein sequence ID" value="EWC43563.1"/>
    <property type="molecule type" value="Genomic_DNA"/>
</dbReference>
<protein>
    <submittedName>
        <fullName evidence="2">Uncharacterized protein</fullName>
    </submittedName>
</protein>
<dbReference type="HOGENOM" id="CLU_1594507_0_0_1"/>
<organism evidence="2 3">
    <name type="scientific">Drechslerella stenobrocha 248</name>
    <dbReference type="NCBI Taxonomy" id="1043628"/>
    <lineage>
        <taxon>Eukaryota</taxon>
        <taxon>Fungi</taxon>
        <taxon>Dikarya</taxon>
        <taxon>Ascomycota</taxon>
        <taxon>Pezizomycotina</taxon>
        <taxon>Orbiliomycetes</taxon>
        <taxon>Orbiliales</taxon>
        <taxon>Orbiliaceae</taxon>
        <taxon>Drechslerella</taxon>
    </lineage>
</organism>
<keyword evidence="3" id="KW-1185">Reference proteome</keyword>
<name>W7HUQ9_9PEZI</name>
<dbReference type="Proteomes" id="UP000024837">
    <property type="component" value="Unassembled WGS sequence"/>
</dbReference>
<proteinExistence type="predicted"/>